<dbReference type="Pfam" id="PF00139">
    <property type="entry name" value="Lectin_legB"/>
    <property type="match status" value="1"/>
</dbReference>
<evidence type="ECO:0000313" key="21">
    <source>
        <dbReference type="Proteomes" id="UP000655225"/>
    </source>
</evidence>
<keyword evidence="12" id="KW-0067">ATP-binding</keyword>
<dbReference type="CDD" id="cd06899">
    <property type="entry name" value="lectin_legume_LecRK_Arcelin_ConA"/>
    <property type="match status" value="1"/>
</dbReference>
<dbReference type="InterPro" id="IPR000719">
    <property type="entry name" value="Prot_kinase_dom"/>
</dbReference>
<evidence type="ECO:0000256" key="18">
    <source>
        <dbReference type="SAM" id="SignalP"/>
    </source>
</evidence>
<accession>A0A835DBN6</accession>
<sequence length="713" mass="78292">MATASFFVFLFFVFVNLTGSQTLDFIFHGFQGASSNQLSLDGSAIVTDSGVLQLTDCSKNLIGHAFYSSPIHIFNNQSASAATASASFSTTFVFSIVNQYPGNGGGHGLAFIISPSKQTNGARDGQFLGLSVVNEDHGKLSKHVFAVEFDTVQDAESFGDINSNHVGIDVNSLQSKASKPAAYYVDNTTKAVDLKLESGKPIQAWIDYDGVHKVVHVTISPLSVPKPSQPLLSHSIDLSGVLEEPVYVGFSSSTAKLFSSHYILGWSFQTNGLEQPLDISQLPSPPHRTSGSKHKAIMIGAASSVIALVLIVIAITTSLYLVQRAKYAETPEDWELNLPRRIPYRDLYVATKGFKDTMVLGSGGLGCVYKGVLPTTGEDVAVKRIANISQGVEEFVSDIAKLGSLRHGHLVHLQGWCKRKGDLFLVSEFMPNSTLDAFLYDRNKSLIILTWEHRFKIVKGVASALLHLHEDWEQVIVHRNIKASNILLDDEMNAKLGDFGLSKLYEYRKNNYIAQIVGTLGYVAPELSRTGNASTSSDVFAYGVLLLEVACGRRPINENFFSGPSVLLDCVRECSKKGRILEAADPKLQYSYAVEEMELVLMLGLLCSRTTPEARPTMRQDSGDLALRSSSPAFQQHHYRLLSLDLQWRRLIIADQSSNITGDLLISLDHLHHLRFRSQLTSDLHRRTYPASTIISLFLAPIVFSGELSSSEL</sequence>
<name>A0A835DBN6_TETSI</name>
<dbReference type="Gene3D" id="2.60.120.200">
    <property type="match status" value="1"/>
</dbReference>
<dbReference type="OrthoDB" id="543442at2759"/>
<feature type="transmembrane region" description="Helical" evidence="17">
    <location>
        <begin position="296"/>
        <end position="322"/>
    </location>
</feature>
<comment type="similarity">
    <text evidence="3">In the C-terminal section; belongs to the protein kinase superfamily. Ser/Thr protein kinase family.</text>
</comment>
<dbReference type="SUPFAM" id="SSF49899">
    <property type="entry name" value="Concanavalin A-like lectins/glucanases"/>
    <property type="match status" value="1"/>
</dbReference>
<evidence type="ECO:0000256" key="5">
    <source>
        <dbReference type="ARBA" id="ARBA00022475"/>
    </source>
</evidence>
<keyword evidence="7 17" id="KW-0812">Transmembrane</keyword>
<evidence type="ECO:0000256" key="13">
    <source>
        <dbReference type="ARBA" id="ARBA00022989"/>
    </source>
</evidence>
<evidence type="ECO:0000256" key="4">
    <source>
        <dbReference type="ARBA" id="ARBA00012513"/>
    </source>
</evidence>
<feature type="domain" description="Protein kinase" evidence="19">
    <location>
        <begin position="354"/>
        <end position="634"/>
    </location>
</feature>
<evidence type="ECO:0000256" key="8">
    <source>
        <dbReference type="ARBA" id="ARBA00022729"/>
    </source>
</evidence>
<keyword evidence="14 17" id="KW-0472">Membrane</keyword>
<evidence type="ECO:0000256" key="16">
    <source>
        <dbReference type="ARBA" id="ARBA00048679"/>
    </source>
</evidence>
<evidence type="ECO:0000256" key="6">
    <source>
        <dbReference type="ARBA" id="ARBA00022527"/>
    </source>
</evidence>
<keyword evidence="6" id="KW-0723">Serine/threonine-protein kinase</keyword>
<feature type="chain" id="PRO_5032310971" description="non-specific serine/threonine protein kinase" evidence="18">
    <location>
        <begin position="21"/>
        <end position="713"/>
    </location>
</feature>
<dbReference type="Gene3D" id="3.30.200.20">
    <property type="entry name" value="Phosphorylase Kinase, domain 1"/>
    <property type="match status" value="1"/>
</dbReference>
<evidence type="ECO:0000256" key="17">
    <source>
        <dbReference type="SAM" id="Phobius"/>
    </source>
</evidence>
<dbReference type="GO" id="GO:0030246">
    <property type="term" value="F:carbohydrate binding"/>
    <property type="evidence" value="ECO:0007669"/>
    <property type="project" value="UniProtKB-KW"/>
</dbReference>
<keyword evidence="11" id="KW-0418">Kinase</keyword>
<comment type="caution">
    <text evidence="20">The sequence shown here is derived from an EMBL/GenBank/DDBJ whole genome shotgun (WGS) entry which is preliminary data.</text>
</comment>
<dbReference type="PROSITE" id="PS50011">
    <property type="entry name" value="PROTEIN_KINASE_DOM"/>
    <property type="match status" value="1"/>
</dbReference>
<keyword evidence="13 17" id="KW-1133">Transmembrane helix</keyword>
<evidence type="ECO:0000256" key="7">
    <source>
        <dbReference type="ARBA" id="ARBA00022692"/>
    </source>
</evidence>
<dbReference type="EC" id="2.7.11.1" evidence="4"/>
<dbReference type="InterPro" id="IPR050528">
    <property type="entry name" value="L-type_Lectin-RKs"/>
</dbReference>
<comment type="similarity">
    <text evidence="2">In the N-terminal section; belongs to the leguminous lectin family.</text>
</comment>
<dbReference type="Proteomes" id="UP000655225">
    <property type="component" value="Unassembled WGS sequence"/>
</dbReference>
<proteinExistence type="inferred from homology"/>
<keyword evidence="11" id="KW-0808">Transferase</keyword>
<gene>
    <name evidence="20" type="ORF">HHK36_016141</name>
</gene>
<protein>
    <recommendedName>
        <fullName evidence="4">non-specific serine/threonine protein kinase</fullName>
        <ecNumber evidence="4">2.7.11.1</ecNumber>
    </recommendedName>
</protein>
<comment type="subcellular location">
    <subcellularLocation>
        <location evidence="1">Cell membrane</location>
        <topology evidence="1">Single-pass type I membrane protein</topology>
    </subcellularLocation>
</comment>
<evidence type="ECO:0000256" key="1">
    <source>
        <dbReference type="ARBA" id="ARBA00004251"/>
    </source>
</evidence>
<dbReference type="AlphaFoldDB" id="A0A835DBN6"/>
<dbReference type="PANTHER" id="PTHR27007">
    <property type="match status" value="1"/>
</dbReference>
<keyword evidence="8 18" id="KW-0732">Signal</keyword>
<keyword evidence="5" id="KW-1003">Cell membrane</keyword>
<dbReference type="GO" id="GO:0004674">
    <property type="term" value="F:protein serine/threonine kinase activity"/>
    <property type="evidence" value="ECO:0007669"/>
    <property type="project" value="UniProtKB-KW"/>
</dbReference>
<evidence type="ECO:0000256" key="12">
    <source>
        <dbReference type="ARBA" id="ARBA00022840"/>
    </source>
</evidence>
<evidence type="ECO:0000259" key="19">
    <source>
        <dbReference type="PROSITE" id="PS50011"/>
    </source>
</evidence>
<evidence type="ECO:0000256" key="14">
    <source>
        <dbReference type="ARBA" id="ARBA00023136"/>
    </source>
</evidence>
<dbReference type="Pfam" id="PF00069">
    <property type="entry name" value="Pkinase"/>
    <property type="match status" value="1"/>
</dbReference>
<evidence type="ECO:0000313" key="20">
    <source>
        <dbReference type="EMBL" id="KAF8397231.1"/>
    </source>
</evidence>
<keyword evidence="9" id="KW-0430">Lectin</keyword>
<comment type="catalytic activity">
    <reaction evidence="15">
        <text>L-threonyl-[protein] + ATP = O-phospho-L-threonyl-[protein] + ADP + H(+)</text>
        <dbReference type="Rhea" id="RHEA:46608"/>
        <dbReference type="Rhea" id="RHEA-COMP:11060"/>
        <dbReference type="Rhea" id="RHEA-COMP:11605"/>
        <dbReference type="ChEBI" id="CHEBI:15378"/>
        <dbReference type="ChEBI" id="CHEBI:30013"/>
        <dbReference type="ChEBI" id="CHEBI:30616"/>
        <dbReference type="ChEBI" id="CHEBI:61977"/>
        <dbReference type="ChEBI" id="CHEBI:456216"/>
        <dbReference type="EC" id="2.7.11.1"/>
    </reaction>
</comment>
<dbReference type="InterPro" id="IPR011009">
    <property type="entry name" value="Kinase-like_dom_sf"/>
</dbReference>
<dbReference type="SUPFAM" id="SSF56112">
    <property type="entry name" value="Protein kinase-like (PK-like)"/>
    <property type="match status" value="1"/>
</dbReference>
<evidence type="ECO:0000256" key="2">
    <source>
        <dbReference type="ARBA" id="ARBA00008536"/>
    </source>
</evidence>
<dbReference type="GO" id="GO:0005886">
    <property type="term" value="C:plasma membrane"/>
    <property type="evidence" value="ECO:0007669"/>
    <property type="project" value="UniProtKB-SubCell"/>
</dbReference>
<keyword evidence="21" id="KW-1185">Reference proteome</keyword>
<dbReference type="EMBL" id="JABCRI010000011">
    <property type="protein sequence ID" value="KAF8397231.1"/>
    <property type="molecule type" value="Genomic_DNA"/>
</dbReference>
<dbReference type="InterPro" id="IPR013320">
    <property type="entry name" value="ConA-like_dom_sf"/>
</dbReference>
<evidence type="ECO:0000256" key="15">
    <source>
        <dbReference type="ARBA" id="ARBA00047899"/>
    </source>
</evidence>
<feature type="signal peptide" evidence="18">
    <location>
        <begin position="1"/>
        <end position="20"/>
    </location>
</feature>
<organism evidence="20 21">
    <name type="scientific">Tetracentron sinense</name>
    <name type="common">Spur-leaf</name>
    <dbReference type="NCBI Taxonomy" id="13715"/>
    <lineage>
        <taxon>Eukaryota</taxon>
        <taxon>Viridiplantae</taxon>
        <taxon>Streptophyta</taxon>
        <taxon>Embryophyta</taxon>
        <taxon>Tracheophyta</taxon>
        <taxon>Spermatophyta</taxon>
        <taxon>Magnoliopsida</taxon>
        <taxon>Trochodendrales</taxon>
        <taxon>Trochodendraceae</taxon>
        <taxon>Tetracentron</taxon>
    </lineage>
</organism>
<dbReference type="FunFam" id="1.10.510.10:FF:000108">
    <property type="entry name" value="L-type lectin-domain containing receptor kinase S.4"/>
    <property type="match status" value="1"/>
</dbReference>
<dbReference type="FunFam" id="2.60.120.200:FF:000112">
    <property type="entry name" value="L-type lectin-domain containing receptor kinase V.9"/>
    <property type="match status" value="1"/>
</dbReference>
<reference evidence="20 21" key="1">
    <citation type="submission" date="2020-04" db="EMBL/GenBank/DDBJ databases">
        <title>Plant Genome Project.</title>
        <authorList>
            <person name="Zhang R.-G."/>
        </authorList>
    </citation>
    <scope>NUCLEOTIDE SEQUENCE [LARGE SCALE GENOMIC DNA]</scope>
    <source>
        <strain evidence="20">YNK0</strain>
        <tissue evidence="20">Leaf</tissue>
    </source>
</reference>
<dbReference type="Gene3D" id="1.10.510.10">
    <property type="entry name" value="Transferase(Phosphotransferase) domain 1"/>
    <property type="match status" value="1"/>
</dbReference>
<keyword evidence="10" id="KW-0547">Nucleotide-binding</keyword>
<evidence type="ECO:0000256" key="3">
    <source>
        <dbReference type="ARBA" id="ARBA00010217"/>
    </source>
</evidence>
<evidence type="ECO:0000256" key="9">
    <source>
        <dbReference type="ARBA" id="ARBA00022734"/>
    </source>
</evidence>
<dbReference type="GO" id="GO:0005524">
    <property type="term" value="F:ATP binding"/>
    <property type="evidence" value="ECO:0007669"/>
    <property type="project" value="UniProtKB-KW"/>
</dbReference>
<evidence type="ECO:0000256" key="10">
    <source>
        <dbReference type="ARBA" id="ARBA00022741"/>
    </source>
</evidence>
<dbReference type="InterPro" id="IPR001220">
    <property type="entry name" value="Legume_lectin_dom"/>
</dbReference>
<comment type="catalytic activity">
    <reaction evidence="16">
        <text>L-seryl-[protein] + ATP = O-phospho-L-seryl-[protein] + ADP + H(+)</text>
        <dbReference type="Rhea" id="RHEA:17989"/>
        <dbReference type="Rhea" id="RHEA-COMP:9863"/>
        <dbReference type="Rhea" id="RHEA-COMP:11604"/>
        <dbReference type="ChEBI" id="CHEBI:15378"/>
        <dbReference type="ChEBI" id="CHEBI:29999"/>
        <dbReference type="ChEBI" id="CHEBI:30616"/>
        <dbReference type="ChEBI" id="CHEBI:83421"/>
        <dbReference type="ChEBI" id="CHEBI:456216"/>
        <dbReference type="EC" id="2.7.11.1"/>
    </reaction>
</comment>
<evidence type="ECO:0000256" key="11">
    <source>
        <dbReference type="ARBA" id="ARBA00022777"/>
    </source>
</evidence>